<feature type="compositionally biased region" description="Basic residues" evidence="7">
    <location>
        <begin position="858"/>
        <end position="867"/>
    </location>
</feature>
<dbReference type="Pfam" id="PF17120">
    <property type="entry name" value="zf-RING_16"/>
    <property type="match status" value="1"/>
</dbReference>
<evidence type="ECO:0000313" key="10">
    <source>
        <dbReference type="Proteomes" id="UP000541558"/>
    </source>
</evidence>
<dbReference type="PANTHER" id="PTHR46200:SF1">
    <property type="entry name" value="GATOR COMPLEX PROTEIN WDR24"/>
    <property type="match status" value="1"/>
</dbReference>
<dbReference type="OrthoDB" id="60955at2759"/>
<feature type="region of interest" description="Disordered" evidence="7">
    <location>
        <begin position="586"/>
        <end position="682"/>
    </location>
</feature>
<reference evidence="9 10" key="1">
    <citation type="journal article" date="2020" name="ISME J.">
        <title>Uncovering the hidden diversity of litter-decomposition mechanisms in mushroom-forming fungi.</title>
        <authorList>
            <person name="Floudas D."/>
            <person name="Bentzer J."/>
            <person name="Ahren D."/>
            <person name="Johansson T."/>
            <person name="Persson P."/>
            <person name="Tunlid A."/>
        </authorList>
    </citation>
    <scope>NUCLEOTIDE SEQUENCE [LARGE SCALE GENOMIC DNA]</scope>
    <source>
        <strain evidence="9 10">CBS 175.51</strain>
    </source>
</reference>
<dbReference type="InterPro" id="IPR019775">
    <property type="entry name" value="WD40_repeat_CS"/>
</dbReference>
<feature type="domain" description="WDR59/RTC1-like RING zinc finger" evidence="8">
    <location>
        <begin position="1099"/>
        <end position="1137"/>
    </location>
</feature>
<dbReference type="Proteomes" id="UP000541558">
    <property type="component" value="Unassembled WGS sequence"/>
</dbReference>
<evidence type="ECO:0000256" key="6">
    <source>
        <dbReference type="PROSITE-ProRule" id="PRU00221"/>
    </source>
</evidence>
<dbReference type="InterPro" id="IPR015943">
    <property type="entry name" value="WD40/YVTN_repeat-like_dom_sf"/>
</dbReference>
<evidence type="ECO:0000256" key="4">
    <source>
        <dbReference type="ARBA" id="ARBA00022771"/>
    </source>
</evidence>
<evidence type="ECO:0000313" key="9">
    <source>
        <dbReference type="EMBL" id="KAF5323018.1"/>
    </source>
</evidence>
<gene>
    <name evidence="9" type="ORF">D9611_009319</name>
</gene>
<dbReference type="InterPro" id="IPR020472">
    <property type="entry name" value="WD40_PAC1"/>
</dbReference>
<keyword evidence="5" id="KW-0862">Zinc</keyword>
<dbReference type="GO" id="GO:0061700">
    <property type="term" value="C:GATOR2 complex"/>
    <property type="evidence" value="ECO:0007669"/>
    <property type="project" value="TreeGrafter"/>
</dbReference>
<keyword evidence="10" id="KW-1185">Reference proteome</keyword>
<dbReference type="PANTHER" id="PTHR46200">
    <property type="entry name" value="GATOR COMPLEX PROTEIN WDR24"/>
    <property type="match status" value="1"/>
</dbReference>
<dbReference type="SUPFAM" id="SSF50978">
    <property type="entry name" value="WD40 repeat-like"/>
    <property type="match status" value="2"/>
</dbReference>
<dbReference type="GO" id="GO:1904263">
    <property type="term" value="P:positive regulation of TORC1 signaling"/>
    <property type="evidence" value="ECO:0007669"/>
    <property type="project" value="TreeGrafter"/>
</dbReference>
<feature type="repeat" description="WD" evidence="6">
    <location>
        <begin position="151"/>
        <end position="193"/>
    </location>
</feature>
<evidence type="ECO:0000256" key="1">
    <source>
        <dbReference type="ARBA" id="ARBA00022574"/>
    </source>
</evidence>
<proteinExistence type="predicted"/>
<dbReference type="PRINTS" id="PR00320">
    <property type="entry name" value="GPROTEINBRPT"/>
</dbReference>
<organism evidence="9 10">
    <name type="scientific">Ephemerocybe angulata</name>
    <dbReference type="NCBI Taxonomy" id="980116"/>
    <lineage>
        <taxon>Eukaryota</taxon>
        <taxon>Fungi</taxon>
        <taxon>Dikarya</taxon>
        <taxon>Basidiomycota</taxon>
        <taxon>Agaricomycotina</taxon>
        <taxon>Agaricomycetes</taxon>
        <taxon>Agaricomycetidae</taxon>
        <taxon>Agaricales</taxon>
        <taxon>Agaricineae</taxon>
        <taxon>Psathyrellaceae</taxon>
        <taxon>Ephemerocybe</taxon>
    </lineage>
</organism>
<dbReference type="GO" id="GO:0016239">
    <property type="term" value="P:positive regulation of macroautophagy"/>
    <property type="evidence" value="ECO:0007669"/>
    <property type="project" value="TreeGrafter"/>
</dbReference>
<dbReference type="AlphaFoldDB" id="A0A8H5BIA0"/>
<dbReference type="SMART" id="SM00320">
    <property type="entry name" value="WD40"/>
    <property type="match status" value="4"/>
</dbReference>
<dbReference type="PROSITE" id="PS50082">
    <property type="entry name" value="WD_REPEATS_2"/>
    <property type="match status" value="2"/>
</dbReference>
<feature type="compositionally biased region" description="Basic and acidic residues" evidence="7">
    <location>
        <begin position="835"/>
        <end position="851"/>
    </location>
</feature>
<comment type="caution">
    <text evidence="9">The sequence shown here is derived from an EMBL/GenBank/DDBJ whole genome shotgun (WGS) entry which is preliminary data.</text>
</comment>
<keyword evidence="1 6" id="KW-0853">WD repeat</keyword>
<evidence type="ECO:0000256" key="7">
    <source>
        <dbReference type="SAM" id="MobiDB-lite"/>
    </source>
</evidence>
<dbReference type="GO" id="GO:0005829">
    <property type="term" value="C:cytosol"/>
    <property type="evidence" value="ECO:0007669"/>
    <property type="project" value="TreeGrafter"/>
</dbReference>
<evidence type="ECO:0000259" key="8">
    <source>
        <dbReference type="Pfam" id="PF17120"/>
    </source>
</evidence>
<sequence>MMNIPPNVNLTKLFSPPDAFTDQRTHGYQGPSRYVRLGRVAPSGTASMARSEDGTRCAVAGKESLRIVRVSNPGPGQVSDHKSAIGPGGHKLEASRNFWDNSGLKVDSTSTDIAWGYGSFSNKILTSARNGELILWDLNNKGFGARYERRTKDHIRSINKLAVSHVVHYYCITGSADGDMRIWDLRDMSKSLMRVRHSTSIRSVAFSPSSWQPLQAIVGLDNGSIQRWDLKMGQRGGLDRLAVAHSAPVTTLDWCSTTGNKKGTPPNPADPSGNGLGWLVSGGLDKTVKVWDLTSPTASSHIPSKATYILHPSFPVRRVAWRPGYECELAVVSNDDMMVPNLDSPHFSVPGPAQGLLSRVGSGLGLDGMLRQFNSDNLSNFTKDKFTESLAETTKPHDGDTMEIWDVRREWVPKWSVSRASVDGSIADMAFHDSHSVWAQYSSGSFAQLDLRESTKPIVSINRVAATWDVAGSLTFVANKPSRFDPPYDDTQPVCRTAEKKPPGTKILGDPPVKLKNQAFSTFITEDAIEDLETFTILARNYQFHGSNKKEICEANAEIAFQTGEERSSQVWRLLAISLADCIPQTPGPNQQPLSSGDSVPGIRFPSAPGNYSFPPVPNETSQTMANKWSPGNRSSSHVNQIAARSRSPSTSAPHRLTPSSSKSSSPLHLTMGLPVTPNRTNMFNRRQSIDSGVGSLRHPSAFRRPSLAVLQNTTSPSERGVLTSLRHVGEGALDDSSSSDGLEGDETVGAPSDDEQRRLSRQLLSPTALKPFPAPSPLRISRVPEQAQISEDEYSEGRGGVVRRDVKGAEVDDGAARDDADDEDEASSPSPRSTDTESDRSTSSRREAKSRSSSSRRVYHKLKSRSRSSTIASLPAPPRLIHQDSHSSIRTVTAGEGYVKERERGQAEMRPPPPLLEERSVGGAYGHRRHQSIPVQGYIQEMGPESEEEGGYSANLGETQVSNRGMDAVRAEERRFREIAWSALRKALDDFLDEGDVQMSAMMCLVAHGEMKVPVMKVVRIVESYLDRLMRLRLYTCAAFIRKYSHIEDLEKMSLVETVIYSTCARCHKPIMRPAIPPLSSSAPSRGAFAFCQSCKKSTVRCSICHLPVRALLFQCSVCQHGGHQSCYRRYYMETAMLELPASFSLHSSDLFTAEDRGRSLSRTVVDRSEASVETSVASTRSSVLGTSGPSPVRTESSLGGVQKMMGHPCASGCGHYCWAANMIFPAPEGFEKGDD</sequence>
<dbReference type="InterPro" id="IPR049566">
    <property type="entry name" value="WDR59_RTC1-like_RING_Znf"/>
</dbReference>
<feature type="region of interest" description="Disordered" evidence="7">
    <location>
        <begin position="732"/>
        <end position="886"/>
    </location>
</feature>
<dbReference type="InterPro" id="IPR036322">
    <property type="entry name" value="WD40_repeat_dom_sf"/>
</dbReference>
<dbReference type="GO" id="GO:0005774">
    <property type="term" value="C:vacuolar membrane"/>
    <property type="evidence" value="ECO:0007669"/>
    <property type="project" value="TreeGrafter"/>
</dbReference>
<dbReference type="EMBL" id="JAACJK010000167">
    <property type="protein sequence ID" value="KAF5323018.1"/>
    <property type="molecule type" value="Genomic_DNA"/>
</dbReference>
<dbReference type="InterPro" id="IPR001680">
    <property type="entry name" value="WD40_rpt"/>
</dbReference>
<feature type="region of interest" description="Disordered" evidence="7">
    <location>
        <begin position="1178"/>
        <end position="1200"/>
    </location>
</feature>
<feature type="compositionally biased region" description="Low complexity" evidence="7">
    <location>
        <begin position="732"/>
        <end position="742"/>
    </location>
</feature>
<dbReference type="Pfam" id="PF00400">
    <property type="entry name" value="WD40"/>
    <property type="match status" value="1"/>
</dbReference>
<feature type="compositionally biased region" description="Polar residues" evidence="7">
    <location>
        <begin position="588"/>
        <end position="598"/>
    </location>
</feature>
<evidence type="ECO:0000256" key="5">
    <source>
        <dbReference type="ARBA" id="ARBA00022833"/>
    </source>
</evidence>
<keyword evidence="3" id="KW-0677">Repeat</keyword>
<name>A0A8H5BIA0_9AGAR</name>
<dbReference type="InterPro" id="IPR037590">
    <property type="entry name" value="WDR24"/>
</dbReference>
<keyword evidence="4" id="KW-0863">Zinc-finger</keyword>
<evidence type="ECO:0000256" key="3">
    <source>
        <dbReference type="ARBA" id="ARBA00022737"/>
    </source>
</evidence>
<dbReference type="GO" id="GO:0008270">
    <property type="term" value="F:zinc ion binding"/>
    <property type="evidence" value="ECO:0007669"/>
    <property type="project" value="UniProtKB-KW"/>
</dbReference>
<dbReference type="Gene3D" id="2.130.10.10">
    <property type="entry name" value="YVTN repeat-like/Quinoprotein amine dehydrogenase"/>
    <property type="match status" value="1"/>
</dbReference>
<feature type="compositionally biased region" description="Low complexity" evidence="7">
    <location>
        <begin position="643"/>
        <end position="666"/>
    </location>
</feature>
<feature type="compositionally biased region" description="Basic and acidic residues" evidence="7">
    <location>
        <begin position="803"/>
        <end position="819"/>
    </location>
</feature>
<evidence type="ECO:0000256" key="2">
    <source>
        <dbReference type="ARBA" id="ARBA00022723"/>
    </source>
</evidence>
<feature type="repeat" description="WD" evidence="6">
    <location>
        <begin position="279"/>
        <end position="301"/>
    </location>
</feature>
<dbReference type="PROSITE" id="PS00678">
    <property type="entry name" value="WD_REPEATS_1"/>
    <property type="match status" value="2"/>
</dbReference>
<feature type="compositionally biased region" description="Polar residues" evidence="7">
    <location>
        <begin position="619"/>
        <end position="640"/>
    </location>
</feature>
<accession>A0A8H5BIA0</accession>
<keyword evidence="2" id="KW-0479">Metal-binding</keyword>
<protein>
    <recommendedName>
        <fullName evidence="8">WDR59/RTC1-like RING zinc finger domain-containing protein</fullName>
    </recommendedName>
</protein>